<organism evidence="2 3">
    <name type="scientific">Sorangium atrum</name>
    <dbReference type="NCBI Taxonomy" id="2995308"/>
    <lineage>
        <taxon>Bacteria</taxon>
        <taxon>Pseudomonadati</taxon>
        <taxon>Myxococcota</taxon>
        <taxon>Polyangia</taxon>
        <taxon>Polyangiales</taxon>
        <taxon>Polyangiaceae</taxon>
        <taxon>Sorangium</taxon>
    </lineage>
</organism>
<reference evidence="2 3" key="1">
    <citation type="submission" date="2023-01" db="EMBL/GenBank/DDBJ databases">
        <title>Minimal conservation of predation-associated metabolite biosynthetic gene clusters underscores biosynthetic potential of Myxococcota including descriptions for ten novel species: Archangium lansinium sp. nov., Myxococcus landrumus sp. nov., Nannocystis bai.</title>
        <authorList>
            <person name="Ahearne A."/>
            <person name="Stevens C."/>
            <person name="Dowd S."/>
        </authorList>
    </citation>
    <scope>NUCLEOTIDE SEQUENCE [LARGE SCALE GENOMIC DNA]</scope>
    <source>
        <strain evidence="2 3">WIWO2</strain>
    </source>
</reference>
<evidence type="ECO:0000313" key="3">
    <source>
        <dbReference type="Proteomes" id="UP001217485"/>
    </source>
</evidence>
<comment type="caution">
    <text evidence="2">The sequence shown here is derived from an EMBL/GenBank/DDBJ whole genome shotgun (WGS) entry which is preliminary data.</text>
</comment>
<name>A0ABT5CKK1_9BACT</name>
<dbReference type="PANTHER" id="PTHR43581:SF3">
    <property type="entry name" value="AAA+ ATPASE DOMAIN-CONTAINING PROTEIN"/>
    <property type="match status" value="1"/>
</dbReference>
<gene>
    <name evidence="2" type="ORF">POL72_48355</name>
</gene>
<keyword evidence="3" id="KW-1185">Reference proteome</keyword>
<dbReference type="Pfam" id="PF13175">
    <property type="entry name" value="AAA_15"/>
    <property type="match status" value="1"/>
</dbReference>
<dbReference type="RefSeq" id="WP_272104002.1">
    <property type="nucleotide sequence ID" value="NZ_JAQNDK010000007.1"/>
</dbReference>
<dbReference type="InterPro" id="IPR051396">
    <property type="entry name" value="Bact_Antivir_Def_Nuclease"/>
</dbReference>
<dbReference type="InterPro" id="IPR041685">
    <property type="entry name" value="AAA_GajA/Old/RecF-like"/>
</dbReference>
<evidence type="ECO:0000313" key="2">
    <source>
        <dbReference type="EMBL" id="MDC0685611.1"/>
    </source>
</evidence>
<dbReference type="EMBL" id="JAQNDK010000007">
    <property type="protein sequence ID" value="MDC0685611.1"/>
    <property type="molecule type" value="Genomic_DNA"/>
</dbReference>
<dbReference type="SUPFAM" id="SSF52540">
    <property type="entry name" value="P-loop containing nucleoside triphosphate hydrolases"/>
    <property type="match status" value="1"/>
</dbReference>
<accession>A0ABT5CKK1</accession>
<dbReference type="InterPro" id="IPR027417">
    <property type="entry name" value="P-loop_NTPase"/>
</dbReference>
<proteinExistence type="predicted"/>
<dbReference type="PANTHER" id="PTHR43581">
    <property type="entry name" value="ATP/GTP PHOSPHATASE"/>
    <property type="match status" value="1"/>
</dbReference>
<protein>
    <submittedName>
        <fullName evidence="2">AAA family ATPase</fullName>
    </submittedName>
</protein>
<dbReference type="Proteomes" id="UP001217485">
    <property type="component" value="Unassembled WGS sequence"/>
</dbReference>
<dbReference type="Gene3D" id="3.40.50.300">
    <property type="entry name" value="P-loop containing nucleotide triphosphate hydrolases"/>
    <property type="match status" value="1"/>
</dbReference>
<feature type="domain" description="Endonuclease GajA/Old nuclease/RecF-like AAA" evidence="1">
    <location>
        <begin position="3"/>
        <end position="443"/>
    </location>
</feature>
<evidence type="ECO:0000259" key="1">
    <source>
        <dbReference type="Pfam" id="PF13175"/>
    </source>
</evidence>
<sequence length="703" mass="77242">MLKLTRFQVMGFRSVQDSGWIETDTVTSLIGVNESGKTNLLLPLWKLNPAKDGAIVPLADFPRSEYSELRQVSQDRAFIYADFETDAELAIALADLTGISVDHFNVVRFTCRFDGQRHVTFPNAEPPRSVPAVDVRELLANVRGKIEKESGENVRRASMTTAIDGALRILADVDLVDRDALSNVSASLSEVALPETTSTSLSACWMALVEGIDDTMKRISMSHPNEREDARNLALKRLPAFVYYSNYGNLDSEIYLPHVIQNMKREGLGAKEEAKARTLKVLFDFVKLKPEEILELGKAAATAGAPKPSQEAITAAAERTKERSVLLQSASSRLTKEFRAWWKQGNYRFRFEADGDHFRIWVSDDKRPEEVELESRSTGLQWFLSFFLVFLVESSDAHENAILLLDEPGLSLHPLAQKDLSAFFDNLSRTNQLLYTTHSPFLVDPDRLDRVRAVYVDANGATAVSADLRAGKSTSSEAKSVYAVHAALGLSASNALLHGCTNVIVEGSSDQHYMSGIKTVLIGLGRINPQREIIFHPGGGAKGVAAIVPIITARDEAPPYVILDSDGPGIDFAKKLRSGPIYAGDAGKRITNIGDVLGGLQGAEVEDLMPHNLIVDAVSRTYRGEDEDFRDVAVEGKPIVPQVEAYASKHGITLDQGWKVELAKTVKARLLKTRELSPAIIDLWAKLFEPFSSPVDAVAGTKR</sequence>